<dbReference type="SUPFAM" id="SSF53335">
    <property type="entry name" value="S-adenosyl-L-methionine-dependent methyltransferases"/>
    <property type="match status" value="1"/>
</dbReference>
<evidence type="ECO:0000256" key="3">
    <source>
        <dbReference type="ARBA" id="ARBA00022679"/>
    </source>
</evidence>
<keyword evidence="8" id="KW-1185">Reference proteome</keyword>
<evidence type="ECO:0000256" key="4">
    <source>
        <dbReference type="ARBA" id="ARBA00022691"/>
    </source>
</evidence>
<dbReference type="InterPro" id="IPR023506">
    <property type="entry name" value="Trans-aconitate_MeTrfase"/>
</dbReference>
<keyword evidence="4 5" id="KW-0949">S-adenosyl-L-methionine</keyword>
<dbReference type="Gene3D" id="3.40.50.150">
    <property type="entry name" value="Vaccinia Virus protein VP39"/>
    <property type="match status" value="1"/>
</dbReference>
<dbReference type="GO" id="GO:0030798">
    <property type="term" value="F:trans-aconitate 2-methyltransferase activity"/>
    <property type="evidence" value="ECO:0007669"/>
    <property type="project" value="UniProtKB-EC"/>
</dbReference>
<feature type="domain" description="Methyltransferase" evidence="6">
    <location>
        <begin position="35"/>
        <end position="124"/>
    </location>
</feature>
<dbReference type="Pfam" id="PF13649">
    <property type="entry name" value="Methyltransf_25"/>
    <property type="match status" value="1"/>
</dbReference>
<comment type="similarity">
    <text evidence="5">Belongs to the methyltransferase superfamily. Tam family.</text>
</comment>
<reference evidence="7 8" key="1">
    <citation type="submission" date="2020-11" db="EMBL/GenBank/DDBJ databases">
        <title>Enhanced detection system for hospital associated transmission using whole genome sequencing surveillance.</title>
        <authorList>
            <person name="Harrison L.H."/>
            <person name="Van Tyne D."/>
            <person name="Marsh J.W."/>
            <person name="Griffith M.P."/>
            <person name="Snyder D.J."/>
            <person name="Cooper V.S."/>
            <person name="Mustapha M."/>
        </authorList>
    </citation>
    <scope>NUCLEOTIDE SEQUENCE [LARGE SCALE GENOMIC DNA]</scope>
    <source>
        <strain evidence="7 8">CB00117</strain>
    </source>
</reference>
<dbReference type="CDD" id="cd02440">
    <property type="entry name" value="AdoMet_MTases"/>
    <property type="match status" value="1"/>
</dbReference>
<comment type="catalytic activity">
    <reaction evidence="5">
        <text>trans-aconitate + S-adenosyl-L-methionine = (E)-3-(methoxycarbonyl)pent-2-enedioate + S-adenosyl-L-homocysteine</text>
        <dbReference type="Rhea" id="RHEA:14969"/>
        <dbReference type="ChEBI" id="CHEBI:15708"/>
        <dbReference type="ChEBI" id="CHEBI:57470"/>
        <dbReference type="ChEBI" id="CHEBI:57856"/>
        <dbReference type="ChEBI" id="CHEBI:59789"/>
        <dbReference type="EC" id="2.1.1.144"/>
    </reaction>
</comment>
<dbReference type="InterPro" id="IPR029063">
    <property type="entry name" value="SAM-dependent_MTases_sf"/>
</dbReference>
<dbReference type="PANTHER" id="PTHR43861">
    <property type="entry name" value="TRANS-ACONITATE 2-METHYLTRANSFERASE-RELATED"/>
    <property type="match status" value="1"/>
</dbReference>
<evidence type="ECO:0000256" key="1">
    <source>
        <dbReference type="ARBA" id="ARBA00022490"/>
    </source>
</evidence>
<evidence type="ECO:0000256" key="2">
    <source>
        <dbReference type="ARBA" id="ARBA00022603"/>
    </source>
</evidence>
<dbReference type="RefSeq" id="WP_200033218.1">
    <property type="nucleotide sequence ID" value="NZ_JADWND010000001.1"/>
</dbReference>
<evidence type="ECO:0000313" key="8">
    <source>
        <dbReference type="Proteomes" id="UP000746649"/>
    </source>
</evidence>
<accession>A0ABS0ZLR2</accession>
<proteinExistence type="inferred from homology"/>
<organism evidence="7 8">
    <name type="scientific">Citrobacter sedlakii</name>
    <dbReference type="NCBI Taxonomy" id="67826"/>
    <lineage>
        <taxon>Bacteria</taxon>
        <taxon>Pseudomonadati</taxon>
        <taxon>Pseudomonadota</taxon>
        <taxon>Gammaproteobacteria</taxon>
        <taxon>Enterobacterales</taxon>
        <taxon>Enterobacteriaceae</taxon>
        <taxon>Citrobacter</taxon>
        <taxon>Citrobacter freundii complex</taxon>
    </lineage>
</organism>
<dbReference type="HAMAP" id="MF_00560">
    <property type="entry name" value="Tran_acon_Me_trans"/>
    <property type="match status" value="1"/>
</dbReference>
<gene>
    <name evidence="5 7" type="primary">tam</name>
    <name evidence="7" type="ORF">I6M88_01600</name>
</gene>
<name>A0ABS0ZLR2_9ENTR</name>
<protein>
    <recommendedName>
        <fullName evidence="5">Trans-aconitate 2-methyltransferase</fullName>
        <ecNumber evidence="5">2.1.1.144</ecNumber>
    </recommendedName>
</protein>
<dbReference type="InterPro" id="IPR041698">
    <property type="entry name" value="Methyltransf_25"/>
</dbReference>
<keyword evidence="3 5" id="KW-0808">Transferase</keyword>
<dbReference type="EMBL" id="JADWND010000001">
    <property type="protein sequence ID" value="MBJ8379674.1"/>
    <property type="molecule type" value="Genomic_DNA"/>
</dbReference>
<dbReference type="PANTHER" id="PTHR43861:SF1">
    <property type="entry name" value="TRANS-ACONITATE 2-METHYLTRANSFERASE"/>
    <property type="match status" value="1"/>
</dbReference>
<dbReference type="Gene3D" id="1.10.150.290">
    <property type="entry name" value="S-adenosyl-L-methionine-dependent methyltransferases"/>
    <property type="match status" value="1"/>
</dbReference>
<keyword evidence="2 5" id="KW-0489">Methyltransferase</keyword>
<evidence type="ECO:0000259" key="6">
    <source>
        <dbReference type="Pfam" id="PF13649"/>
    </source>
</evidence>
<dbReference type="NCBIfam" id="NF002463">
    <property type="entry name" value="PRK01683.1"/>
    <property type="match status" value="1"/>
</dbReference>
<dbReference type="GO" id="GO:0032259">
    <property type="term" value="P:methylation"/>
    <property type="evidence" value="ECO:0007669"/>
    <property type="project" value="UniProtKB-KW"/>
</dbReference>
<sequence length="252" mass="28778">MSDWNPSLYMQYGAERSRPAAELLTRITHEHVQSVVDLGCGPGNSTALLRHRWPDAVIVGVDSSPSMLNEARKALPDCQFIEADIRDFHAATAPDVLYANASLQWIDDHYTLFPRLVSLLNSHGVLAVQMPDNTLEPSHVLMREVAYEQNYPNRGREPLPGVHAYYDILSEAGCEVDIWRTTYYHQMPSHQAIIDWVSATGLRPWLQDLNEPAQKRYLARYHALLQEQYPLQEDGQILLAFPRLFMVARRLT</sequence>
<evidence type="ECO:0000313" key="7">
    <source>
        <dbReference type="EMBL" id="MBJ8379674.1"/>
    </source>
</evidence>
<evidence type="ECO:0000256" key="5">
    <source>
        <dbReference type="HAMAP-Rule" id="MF_00560"/>
    </source>
</evidence>
<comment type="function">
    <text evidence="5">Catalyzes the S-adenosylmethionine monomethyl esterification of trans-aconitate.</text>
</comment>
<dbReference type="EC" id="2.1.1.144" evidence="5"/>
<comment type="subcellular location">
    <subcellularLocation>
        <location evidence="5">Cytoplasm</location>
    </subcellularLocation>
</comment>
<keyword evidence="1 5" id="KW-0963">Cytoplasm</keyword>
<dbReference type="Proteomes" id="UP000746649">
    <property type="component" value="Unassembled WGS sequence"/>
</dbReference>
<dbReference type="InterPro" id="IPR023149">
    <property type="entry name" value="Trans_acon_MeTrfase_C"/>
</dbReference>
<comment type="caution">
    <text evidence="7">The sequence shown here is derived from an EMBL/GenBank/DDBJ whole genome shotgun (WGS) entry which is preliminary data.</text>
</comment>